<reference evidence="1 2" key="1">
    <citation type="submission" date="2021-06" db="EMBL/GenBank/DDBJ databases">
        <title>Caerostris extrusa draft genome.</title>
        <authorList>
            <person name="Kono N."/>
            <person name="Arakawa K."/>
        </authorList>
    </citation>
    <scope>NUCLEOTIDE SEQUENCE [LARGE SCALE GENOMIC DNA]</scope>
</reference>
<organism evidence="1 2">
    <name type="scientific">Caerostris extrusa</name>
    <name type="common">Bark spider</name>
    <name type="synonym">Caerostris bankana</name>
    <dbReference type="NCBI Taxonomy" id="172846"/>
    <lineage>
        <taxon>Eukaryota</taxon>
        <taxon>Metazoa</taxon>
        <taxon>Ecdysozoa</taxon>
        <taxon>Arthropoda</taxon>
        <taxon>Chelicerata</taxon>
        <taxon>Arachnida</taxon>
        <taxon>Araneae</taxon>
        <taxon>Araneomorphae</taxon>
        <taxon>Entelegynae</taxon>
        <taxon>Araneoidea</taxon>
        <taxon>Araneidae</taxon>
        <taxon>Caerostris</taxon>
    </lineage>
</organism>
<proteinExistence type="predicted"/>
<comment type="caution">
    <text evidence="1">The sequence shown here is derived from an EMBL/GenBank/DDBJ whole genome shotgun (WGS) entry which is preliminary data.</text>
</comment>
<dbReference type="EMBL" id="BPLR01012059">
    <property type="protein sequence ID" value="GIY51016.1"/>
    <property type="molecule type" value="Genomic_DNA"/>
</dbReference>
<dbReference type="Proteomes" id="UP001054945">
    <property type="component" value="Unassembled WGS sequence"/>
</dbReference>
<evidence type="ECO:0000313" key="1">
    <source>
        <dbReference type="EMBL" id="GIY51016.1"/>
    </source>
</evidence>
<protein>
    <submittedName>
        <fullName evidence="1">Uncharacterized protein</fullName>
    </submittedName>
</protein>
<evidence type="ECO:0000313" key="2">
    <source>
        <dbReference type="Proteomes" id="UP001054945"/>
    </source>
</evidence>
<keyword evidence="2" id="KW-1185">Reference proteome</keyword>
<name>A0AAV4TZL7_CAEEX</name>
<sequence length="72" mass="8337">MELDKCCNYIQRQNPEGSGLPDLPDPLPDASRTEIFLSVIYPYNNRHVENSILRGVPRELATVHTYIFREHP</sequence>
<accession>A0AAV4TZL7</accession>
<gene>
    <name evidence="1" type="ORF">CEXT_459441</name>
</gene>
<dbReference type="AlphaFoldDB" id="A0AAV4TZL7"/>